<sequence>MKNLETFSPEQISIVNDSASVAEEVVNNFYKMSASQWRQRKYDVKTLADLCHNEIVHGPFAQVIRYEGKRKDRSLSSSIYDFYKICLQDHAILSALKQSPDIKLFPFALYIITHELVHIVRFCKFLQNFDAPPRKKMAEETRVHKDAHKILTTLRVPGLEKVLTRCSNFFDMTLV</sequence>
<reference evidence="1" key="1">
    <citation type="journal article" date="2021" name="Microb. Physiol.">
        <title>Proteogenomic Insights into the Physiology of Marine, Sulfate-Reducing, Filamentous Desulfonema limicola and Desulfonema magnum.</title>
        <authorList>
            <person name="Schnaars V."/>
            <person name="Wohlbrand L."/>
            <person name="Scheve S."/>
            <person name="Hinrichs C."/>
            <person name="Reinhardt R."/>
            <person name="Rabus R."/>
        </authorList>
    </citation>
    <scope>NUCLEOTIDE SEQUENCE</scope>
    <source>
        <strain evidence="1">4be13</strain>
    </source>
</reference>
<accession>A0A975BVZ7</accession>
<keyword evidence="2" id="KW-1185">Reference proteome</keyword>
<gene>
    <name evidence="1" type="ORF">dnm_088660</name>
</gene>
<dbReference type="RefSeq" id="WP_207680004.1">
    <property type="nucleotide sequence ID" value="NZ_CP061800.1"/>
</dbReference>
<dbReference type="Proteomes" id="UP000663722">
    <property type="component" value="Chromosome"/>
</dbReference>
<evidence type="ECO:0000313" key="1">
    <source>
        <dbReference type="EMBL" id="QTA92776.1"/>
    </source>
</evidence>
<name>A0A975BVZ7_9BACT</name>
<dbReference type="KEGG" id="dmm:dnm_088660"/>
<proteinExistence type="predicted"/>
<protein>
    <submittedName>
        <fullName evidence="1">Uncharacterized protein</fullName>
    </submittedName>
</protein>
<dbReference type="AlphaFoldDB" id="A0A975BVZ7"/>
<dbReference type="EMBL" id="CP061800">
    <property type="protein sequence ID" value="QTA92776.1"/>
    <property type="molecule type" value="Genomic_DNA"/>
</dbReference>
<evidence type="ECO:0000313" key="2">
    <source>
        <dbReference type="Proteomes" id="UP000663722"/>
    </source>
</evidence>
<organism evidence="1 2">
    <name type="scientific">Desulfonema magnum</name>
    <dbReference type="NCBI Taxonomy" id="45655"/>
    <lineage>
        <taxon>Bacteria</taxon>
        <taxon>Pseudomonadati</taxon>
        <taxon>Thermodesulfobacteriota</taxon>
        <taxon>Desulfobacteria</taxon>
        <taxon>Desulfobacterales</taxon>
        <taxon>Desulfococcaceae</taxon>
        <taxon>Desulfonema</taxon>
    </lineage>
</organism>